<keyword evidence="3" id="KW-1185">Reference proteome</keyword>
<comment type="caution">
    <text evidence="2">The sequence shown here is derived from an EMBL/GenBank/DDBJ whole genome shotgun (WGS) entry which is preliminary data.</text>
</comment>
<proteinExistence type="predicted"/>
<evidence type="ECO:0000313" key="3">
    <source>
        <dbReference type="Proteomes" id="UP001549099"/>
    </source>
</evidence>
<evidence type="ECO:0008006" key="4">
    <source>
        <dbReference type="Google" id="ProtNLM"/>
    </source>
</evidence>
<evidence type="ECO:0000313" key="2">
    <source>
        <dbReference type="EMBL" id="MET3574462.1"/>
    </source>
</evidence>
<keyword evidence="1" id="KW-0732">Signal</keyword>
<organism evidence="2 3">
    <name type="scientific">Bhargavaea ullalensis</name>
    <dbReference type="NCBI Taxonomy" id="1265685"/>
    <lineage>
        <taxon>Bacteria</taxon>
        <taxon>Bacillati</taxon>
        <taxon>Bacillota</taxon>
        <taxon>Bacilli</taxon>
        <taxon>Bacillales</taxon>
        <taxon>Caryophanaceae</taxon>
        <taxon>Bhargavaea</taxon>
    </lineage>
</organism>
<accession>A0ABV2G8S1</accession>
<dbReference type="EMBL" id="JBEPLW010000001">
    <property type="protein sequence ID" value="MET3574462.1"/>
    <property type="molecule type" value="Genomic_DNA"/>
</dbReference>
<reference evidence="2 3" key="1">
    <citation type="submission" date="2024-06" db="EMBL/GenBank/DDBJ databases">
        <title>Genomic Encyclopedia of Type Strains, Phase IV (KMG-IV): sequencing the most valuable type-strain genomes for metagenomic binning, comparative biology and taxonomic classification.</title>
        <authorList>
            <person name="Goeker M."/>
        </authorList>
    </citation>
    <scope>NUCLEOTIDE SEQUENCE [LARGE SCALE GENOMIC DNA]</scope>
    <source>
        <strain evidence="2 3">DSM 26128</strain>
    </source>
</reference>
<dbReference type="Proteomes" id="UP001549099">
    <property type="component" value="Unassembled WGS sequence"/>
</dbReference>
<evidence type="ECO:0000256" key="1">
    <source>
        <dbReference type="SAM" id="SignalP"/>
    </source>
</evidence>
<feature type="signal peptide" evidence="1">
    <location>
        <begin position="1"/>
        <end position="22"/>
    </location>
</feature>
<sequence length="166" mass="17870">MKKMRFLMVGALSAALVLSACSDKEDEATKGEGAQDVAAPSGELLALSGDTVSEQGGCVLASRFMAGDKIIFRANAIDPETNEQLKDAKLQVHLSTGETLDMEYGPHDQDNFWVVAYPVTEDTPTGALDYYITGESGDAKVELHPFDVTPSKLMIVEPEEEEQPSS</sequence>
<name>A0ABV2G8S1_9BACL</name>
<dbReference type="PROSITE" id="PS51257">
    <property type="entry name" value="PROKAR_LIPOPROTEIN"/>
    <property type="match status" value="1"/>
</dbReference>
<dbReference type="RefSeq" id="WP_354194646.1">
    <property type="nucleotide sequence ID" value="NZ_JBEPLW010000001.1"/>
</dbReference>
<feature type="chain" id="PRO_5046593058" description="Lipoprotein" evidence="1">
    <location>
        <begin position="23"/>
        <end position="166"/>
    </location>
</feature>
<gene>
    <name evidence="2" type="ORF">ABID49_000338</name>
</gene>
<protein>
    <recommendedName>
        <fullName evidence="4">Lipoprotein</fullName>
    </recommendedName>
</protein>